<proteinExistence type="predicted"/>
<feature type="domain" description="DUF58" evidence="2">
    <location>
        <begin position="205"/>
        <end position="366"/>
    </location>
</feature>
<feature type="transmembrane region" description="Helical" evidence="1">
    <location>
        <begin position="12"/>
        <end position="32"/>
    </location>
</feature>
<evidence type="ECO:0000256" key="1">
    <source>
        <dbReference type="SAM" id="Phobius"/>
    </source>
</evidence>
<dbReference type="PANTHER" id="PTHR33608:SF3">
    <property type="entry name" value="SLR2013 PROTEIN"/>
    <property type="match status" value="1"/>
</dbReference>
<dbReference type="SUPFAM" id="SSF53300">
    <property type="entry name" value="vWA-like"/>
    <property type="match status" value="1"/>
</dbReference>
<dbReference type="EMBL" id="CP115174">
    <property type="protein sequence ID" value="WBO24043.1"/>
    <property type="molecule type" value="Genomic_DNA"/>
</dbReference>
<reference evidence="3 4" key="1">
    <citation type="submission" date="2022-12" db="EMBL/GenBank/DDBJ databases">
        <title>Sphingomonas abieness sp. nov., an endophytic bacterium isolated from Abies koreana.</title>
        <authorList>
            <person name="Jiang L."/>
            <person name="Lee J."/>
        </authorList>
    </citation>
    <scope>NUCLEOTIDE SEQUENCE [LARGE SCALE GENOMIC DNA]</scope>
    <source>
        <strain evidence="4">PAMB 00755</strain>
    </source>
</reference>
<dbReference type="RefSeq" id="WP_270078672.1">
    <property type="nucleotide sequence ID" value="NZ_CP115174.1"/>
</dbReference>
<keyword evidence="1" id="KW-0472">Membrane</keyword>
<dbReference type="Proteomes" id="UP001210865">
    <property type="component" value="Chromosome"/>
</dbReference>
<dbReference type="InterPro" id="IPR036465">
    <property type="entry name" value="vWFA_dom_sf"/>
</dbReference>
<sequence length="440" mass="48002">MRWRPARSGGGLYPTARAVLLMAAGAPASLMIGVVWPGLWTIGFGWMLFVLLLLVLDTAMAPGGHQVASDLRLPGTAPVGSRVALTLGITARSRVQSSVDANDRLVPIDSVRADFAAGQTVQTIDFEAARRGIGRLSAVWLRWKGPLGLIWKQRRELRDDRVLITADLRPVREQSQLLIQQAQTGETARRQVGTGSEFQSLVPWSTGMDRRSIDWKQSARHATLLAKDWQIERNNQIMLAIDAGRAMAEPLGGVPRLDRAVSAALLAAYVALKLDDRVGLFAYAEQPIAAGAISAGIASFPRLQRLAAGIDYGTREANHTLGLTRLAQTLDRRTLIVLFTEFTDPTSAELMVRACAPLLQRHLLMFLIYRDEELEGLAAAEPETLEDVTRAVAAQALLRDRAIVAARLKRMGVHIVEARHDAAGTALVEAYLGLKRQGII</sequence>
<accession>A0ABY7NTR1</accession>
<feature type="transmembrane region" description="Helical" evidence="1">
    <location>
        <begin position="38"/>
        <end position="56"/>
    </location>
</feature>
<evidence type="ECO:0000313" key="3">
    <source>
        <dbReference type="EMBL" id="WBO24043.1"/>
    </source>
</evidence>
<keyword evidence="1" id="KW-1133">Transmembrane helix</keyword>
<evidence type="ECO:0000259" key="2">
    <source>
        <dbReference type="Pfam" id="PF01882"/>
    </source>
</evidence>
<keyword evidence="1" id="KW-0812">Transmembrane</keyword>
<keyword evidence="4" id="KW-1185">Reference proteome</keyword>
<name>A0ABY7NTR1_9SPHN</name>
<dbReference type="Pfam" id="PF01882">
    <property type="entry name" value="DUF58"/>
    <property type="match status" value="1"/>
</dbReference>
<protein>
    <submittedName>
        <fullName evidence="3">DUF58 domain-containing protein</fullName>
    </submittedName>
</protein>
<evidence type="ECO:0000313" key="4">
    <source>
        <dbReference type="Proteomes" id="UP001210865"/>
    </source>
</evidence>
<organism evidence="3 4">
    <name type="scientific">Sphingomonas abietis</name>
    <dbReference type="NCBI Taxonomy" id="3012344"/>
    <lineage>
        <taxon>Bacteria</taxon>
        <taxon>Pseudomonadati</taxon>
        <taxon>Pseudomonadota</taxon>
        <taxon>Alphaproteobacteria</taxon>
        <taxon>Sphingomonadales</taxon>
        <taxon>Sphingomonadaceae</taxon>
        <taxon>Sphingomonas</taxon>
    </lineage>
</organism>
<dbReference type="InterPro" id="IPR002881">
    <property type="entry name" value="DUF58"/>
</dbReference>
<gene>
    <name evidence="3" type="ORF">PBT88_08020</name>
</gene>
<dbReference type="PANTHER" id="PTHR33608">
    <property type="entry name" value="BLL2464 PROTEIN"/>
    <property type="match status" value="1"/>
</dbReference>